<feature type="domain" description="SOCS box" evidence="4">
    <location>
        <begin position="214"/>
        <end position="253"/>
    </location>
</feature>
<evidence type="ECO:0000256" key="1">
    <source>
        <dbReference type="ARBA" id="ARBA00022737"/>
    </source>
</evidence>
<dbReference type="AlphaFoldDB" id="A0AAN8K7X1"/>
<sequence length="262" mass="28707">MDLLIKSGLKVNKDYPGLAEDDSASPLLLAVENGNANIVKYLCSLPEIDKNAANKYGKTSIMVAANKENSVCLDALISGGCDVTAVDKSGNTALHHVCYPLKRSNKALQCMKLLINAGCDINARNHYGDTAVHAAQVRLHYNLVQFLISKNCIVGPNDFRDVPCLKSLCSGKTYNIVRQGSLYYFNGFTWCCQGTVTKNDNSNLINSRKSSVAFQSLKDACRFEIRNLLGTNIAEKVGKLGVPHIIQDYILLKDILPDNCFL</sequence>
<keyword evidence="2 3" id="KW-0040">ANK repeat</keyword>
<dbReference type="CDD" id="cd03716">
    <property type="entry name" value="SOCS_ASB_like"/>
    <property type="match status" value="1"/>
</dbReference>
<evidence type="ECO:0000259" key="4">
    <source>
        <dbReference type="SMART" id="SM00969"/>
    </source>
</evidence>
<dbReference type="InterPro" id="IPR002110">
    <property type="entry name" value="Ankyrin_rpt"/>
</dbReference>
<name>A0AAN8K7X1_PATCE</name>
<dbReference type="SUPFAM" id="SSF48403">
    <property type="entry name" value="Ankyrin repeat"/>
    <property type="match status" value="1"/>
</dbReference>
<dbReference type="InterPro" id="IPR001496">
    <property type="entry name" value="SOCS_box"/>
</dbReference>
<proteinExistence type="predicted"/>
<accession>A0AAN8K7X1</accession>
<reference evidence="5 6" key="1">
    <citation type="submission" date="2024-01" db="EMBL/GenBank/DDBJ databases">
        <title>The genome of the rayed Mediterranean limpet Patella caerulea (Linnaeus, 1758).</title>
        <authorList>
            <person name="Anh-Thu Weber A."/>
            <person name="Halstead-Nussloch G."/>
        </authorList>
    </citation>
    <scope>NUCLEOTIDE SEQUENCE [LARGE SCALE GENOMIC DNA]</scope>
    <source>
        <strain evidence="5">AATW-2023a</strain>
        <tissue evidence="5">Whole specimen</tissue>
    </source>
</reference>
<dbReference type="Pfam" id="PF12796">
    <property type="entry name" value="Ank_2"/>
    <property type="match status" value="1"/>
</dbReference>
<comment type="caution">
    <text evidence="5">The sequence shown here is derived from an EMBL/GenBank/DDBJ whole genome shotgun (WGS) entry which is preliminary data.</text>
</comment>
<gene>
    <name evidence="5" type="ORF">SNE40_002119</name>
</gene>
<evidence type="ECO:0000313" key="5">
    <source>
        <dbReference type="EMBL" id="KAK6190198.1"/>
    </source>
</evidence>
<keyword evidence="6" id="KW-1185">Reference proteome</keyword>
<dbReference type="Proteomes" id="UP001347796">
    <property type="component" value="Unassembled WGS sequence"/>
</dbReference>
<feature type="repeat" description="ANK" evidence="3">
    <location>
        <begin position="56"/>
        <end position="88"/>
    </location>
</feature>
<evidence type="ECO:0000256" key="2">
    <source>
        <dbReference type="ARBA" id="ARBA00023043"/>
    </source>
</evidence>
<organism evidence="5 6">
    <name type="scientific">Patella caerulea</name>
    <name type="common">Rayed Mediterranean limpet</name>
    <dbReference type="NCBI Taxonomy" id="87958"/>
    <lineage>
        <taxon>Eukaryota</taxon>
        <taxon>Metazoa</taxon>
        <taxon>Spiralia</taxon>
        <taxon>Lophotrochozoa</taxon>
        <taxon>Mollusca</taxon>
        <taxon>Gastropoda</taxon>
        <taxon>Patellogastropoda</taxon>
        <taxon>Patelloidea</taxon>
        <taxon>Patellidae</taxon>
        <taxon>Patella</taxon>
    </lineage>
</organism>
<dbReference type="Gene3D" id="1.25.40.20">
    <property type="entry name" value="Ankyrin repeat-containing domain"/>
    <property type="match status" value="1"/>
</dbReference>
<dbReference type="Pfam" id="PF07525">
    <property type="entry name" value="SOCS_box"/>
    <property type="match status" value="1"/>
</dbReference>
<dbReference type="SMART" id="SM00969">
    <property type="entry name" value="SOCS_box"/>
    <property type="match status" value="1"/>
</dbReference>
<dbReference type="PROSITE" id="PS50088">
    <property type="entry name" value="ANK_REPEAT"/>
    <property type="match status" value="2"/>
</dbReference>
<dbReference type="EMBL" id="JAZGQO010000002">
    <property type="protein sequence ID" value="KAK6190198.1"/>
    <property type="molecule type" value="Genomic_DNA"/>
</dbReference>
<evidence type="ECO:0000313" key="6">
    <source>
        <dbReference type="Proteomes" id="UP001347796"/>
    </source>
</evidence>
<feature type="repeat" description="ANK" evidence="3">
    <location>
        <begin position="89"/>
        <end position="126"/>
    </location>
</feature>
<dbReference type="SUPFAM" id="SSF158235">
    <property type="entry name" value="SOCS box-like"/>
    <property type="match status" value="1"/>
</dbReference>
<dbReference type="InterPro" id="IPR036770">
    <property type="entry name" value="Ankyrin_rpt-contain_sf"/>
</dbReference>
<dbReference type="InterPro" id="IPR036036">
    <property type="entry name" value="SOCS_box-like_dom_sf"/>
</dbReference>
<dbReference type="Pfam" id="PF00023">
    <property type="entry name" value="Ank"/>
    <property type="match status" value="1"/>
</dbReference>
<dbReference type="SMART" id="SM00248">
    <property type="entry name" value="ANK"/>
    <property type="match status" value="4"/>
</dbReference>
<keyword evidence="1" id="KW-0677">Repeat</keyword>
<dbReference type="PANTHER" id="PTHR24198:SF165">
    <property type="entry name" value="ANKYRIN REPEAT-CONTAINING PROTEIN-RELATED"/>
    <property type="match status" value="1"/>
</dbReference>
<dbReference type="GO" id="GO:0035556">
    <property type="term" value="P:intracellular signal transduction"/>
    <property type="evidence" value="ECO:0007669"/>
    <property type="project" value="InterPro"/>
</dbReference>
<dbReference type="PANTHER" id="PTHR24198">
    <property type="entry name" value="ANKYRIN REPEAT AND PROTEIN KINASE DOMAIN-CONTAINING PROTEIN"/>
    <property type="match status" value="1"/>
</dbReference>
<evidence type="ECO:0000256" key="3">
    <source>
        <dbReference type="PROSITE-ProRule" id="PRU00023"/>
    </source>
</evidence>
<protein>
    <recommendedName>
        <fullName evidence="4">SOCS box domain-containing protein</fullName>
    </recommendedName>
</protein>